<evidence type="ECO:0000313" key="4">
    <source>
        <dbReference type="EMBL" id="KAK0620094.1"/>
    </source>
</evidence>
<feature type="region of interest" description="Disordered" evidence="2">
    <location>
        <begin position="786"/>
        <end position="811"/>
    </location>
</feature>
<feature type="compositionally biased region" description="Polar residues" evidence="2">
    <location>
        <begin position="266"/>
        <end position="277"/>
    </location>
</feature>
<feature type="compositionally biased region" description="Low complexity" evidence="2">
    <location>
        <begin position="384"/>
        <end position="393"/>
    </location>
</feature>
<feature type="region of interest" description="Disordered" evidence="2">
    <location>
        <begin position="500"/>
        <end position="615"/>
    </location>
</feature>
<feature type="compositionally biased region" description="Basic and acidic residues" evidence="2">
    <location>
        <begin position="455"/>
        <end position="481"/>
    </location>
</feature>
<feature type="compositionally biased region" description="Basic and acidic residues" evidence="2">
    <location>
        <begin position="235"/>
        <end position="250"/>
    </location>
</feature>
<accession>A0AA39WR74</accession>
<proteinExistence type="predicted"/>
<dbReference type="GO" id="GO:0016787">
    <property type="term" value="F:hydrolase activity"/>
    <property type="evidence" value="ECO:0007669"/>
    <property type="project" value="UniProtKB-KW"/>
</dbReference>
<feature type="compositionally biased region" description="Basic and acidic residues" evidence="2">
    <location>
        <begin position="788"/>
        <end position="798"/>
    </location>
</feature>
<feature type="compositionally biased region" description="Low complexity" evidence="2">
    <location>
        <begin position="346"/>
        <end position="357"/>
    </location>
</feature>
<evidence type="ECO:0000256" key="1">
    <source>
        <dbReference type="ARBA" id="ARBA00022801"/>
    </source>
</evidence>
<name>A0AA39WR74_9PEZI</name>
<dbReference type="Gene3D" id="3.40.50.1820">
    <property type="entry name" value="alpha/beta hydrolase"/>
    <property type="match status" value="1"/>
</dbReference>
<dbReference type="Pfam" id="PF07859">
    <property type="entry name" value="Abhydrolase_3"/>
    <property type="match status" value="1"/>
</dbReference>
<dbReference type="Proteomes" id="UP001175000">
    <property type="component" value="Unassembled WGS sequence"/>
</dbReference>
<sequence>MPSYEPQPRRFSIITVSRSASRRNSIDEPSNPALATGPPPTPSYSSTVDLSEALRKLQHADDGNERGRSREVVGERAIRTTWGHDEPIKIPSARRDSSASTRDRIAMWEQRSRSQSKGRSKSRGRGLEAGSRISVVPEVPELLAALAQLERKQQTMEKSPLSRQDGEEPSAEHSDESAIEADEHQESPAYDGRQYASTDVAAAPFPDPASAERSELTADPWRAEEFKPIETPLEPTRDEVAPQDSKKGETAPKIPDVAATADKVQETPNDATPTATSPERRPDHVARLQSPIRISPDQLPTPITTPPPDNTTDFASVYDADAKEISMDSLNEAGSAAVESPRHPKTPSTPVQTTTVPRLPLTPEATPARTKRSPSPVVMVFEGELTPTTTSPSALPPAAEPESPTTEPTYRHLKSVEDRDWDDDAAGDNFHLPSGLLSESAIERPIQARVATDVEDTKAQSKWPSQREADRALPVQDHHPVETDSRYHNVWKIQDYEPEFPLPSKPSAIDAETQKLARADFTGNPLQELPKSQLSAEAEPFKPLAKETPNPYPYPTQGPTSRGDFAVHIPPSPTTAYDPEETRVRQPRQRSRSRQGTRDTRDRYTSRNAPSKHEWDAPPVIERVLHAASVSAIQGLTMPVELYRGLRDSYYPPPGRPDIVKAYPVRRRLPVRIFFPTHHDLTSPALLPTVFTLHGGGFTVGSSADDDHWNRAFADAYTILVISLNYAKAPWAVFPAPLLDAEALYHAVLNDESLPIDRMRTALLGFDAGANLALGLSQLPSVKTGYDPARHPHHEREYASQPYPPAHAPPRSHPPPAAVISVCGILDFTMPAVKKARTRPYKRALRGPRGWGPGLDWMAKLLPSSAWSYIPYGHDISDPYLSPAYASRADLPPHVFVIGAELDCLAHESWRTACAWAGRAVPDTDILVGRRGASRWRGCLDDGRGENAAKFSWNEVHEKGGRGGFEGTTRWLLVPDVVHGFDSAGWRNKYLWGDEEARMDSEMKTLAYQREVAEWLWSVAWR</sequence>
<evidence type="ECO:0000256" key="2">
    <source>
        <dbReference type="SAM" id="MobiDB-lite"/>
    </source>
</evidence>
<feature type="compositionally biased region" description="Basic and acidic residues" evidence="2">
    <location>
        <begin position="210"/>
        <end position="228"/>
    </location>
</feature>
<feature type="compositionally biased region" description="Basic residues" evidence="2">
    <location>
        <begin position="114"/>
        <end position="124"/>
    </location>
</feature>
<organism evidence="4 5">
    <name type="scientific">Immersiella caudata</name>
    <dbReference type="NCBI Taxonomy" id="314043"/>
    <lineage>
        <taxon>Eukaryota</taxon>
        <taxon>Fungi</taxon>
        <taxon>Dikarya</taxon>
        <taxon>Ascomycota</taxon>
        <taxon>Pezizomycotina</taxon>
        <taxon>Sordariomycetes</taxon>
        <taxon>Sordariomycetidae</taxon>
        <taxon>Sordariales</taxon>
        <taxon>Lasiosphaeriaceae</taxon>
        <taxon>Immersiella</taxon>
    </lineage>
</organism>
<dbReference type="AlphaFoldDB" id="A0AA39WR74"/>
<reference evidence="4" key="1">
    <citation type="submission" date="2023-06" db="EMBL/GenBank/DDBJ databases">
        <title>Genome-scale phylogeny and comparative genomics of the fungal order Sordariales.</title>
        <authorList>
            <consortium name="Lawrence Berkeley National Laboratory"/>
            <person name="Hensen N."/>
            <person name="Bonometti L."/>
            <person name="Westerberg I."/>
            <person name="Brannstrom I.O."/>
            <person name="Guillou S."/>
            <person name="Cros-Aarteil S."/>
            <person name="Calhoun S."/>
            <person name="Haridas S."/>
            <person name="Kuo A."/>
            <person name="Mondo S."/>
            <person name="Pangilinan J."/>
            <person name="Riley R."/>
            <person name="Labutti K."/>
            <person name="Andreopoulos B."/>
            <person name="Lipzen A."/>
            <person name="Chen C."/>
            <person name="Yanf M."/>
            <person name="Daum C."/>
            <person name="Ng V."/>
            <person name="Clum A."/>
            <person name="Steindorff A."/>
            <person name="Ohm R."/>
            <person name="Martin F."/>
            <person name="Silar P."/>
            <person name="Natvig D."/>
            <person name="Lalanne C."/>
            <person name="Gautier V."/>
            <person name="Ament-Velasquez S.L."/>
            <person name="Kruys A."/>
            <person name="Hutchinson M.I."/>
            <person name="Powell A.J."/>
            <person name="Barry K."/>
            <person name="Miller A.N."/>
            <person name="Grigoriev I.V."/>
            <person name="Debuchy R."/>
            <person name="Gladieux P."/>
            <person name="Thoren M.H."/>
            <person name="Johannesson H."/>
        </authorList>
    </citation>
    <scope>NUCLEOTIDE SEQUENCE</scope>
    <source>
        <strain evidence="4">CBS 606.72</strain>
    </source>
</reference>
<feature type="compositionally biased region" description="Basic and acidic residues" evidence="2">
    <location>
        <begin position="596"/>
        <end position="615"/>
    </location>
</feature>
<feature type="region of interest" description="Disordered" evidence="2">
    <location>
        <begin position="1"/>
        <end position="136"/>
    </location>
</feature>
<feature type="region of interest" description="Disordered" evidence="2">
    <location>
        <begin position="452"/>
        <end position="481"/>
    </location>
</feature>
<keyword evidence="1" id="KW-0378">Hydrolase</keyword>
<feature type="compositionally biased region" description="Basic and acidic residues" evidence="2">
    <location>
        <begin position="52"/>
        <end position="112"/>
    </location>
</feature>
<feature type="domain" description="Alpha/beta hydrolase fold-3" evidence="3">
    <location>
        <begin position="690"/>
        <end position="917"/>
    </location>
</feature>
<dbReference type="PANTHER" id="PTHR48081">
    <property type="entry name" value="AB HYDROLASE SUPERFAMILY PROTEIN C4A8.06C"/>
    <property type="match status" value="1"/>
</dbReference>
<dbReference type="InterPro" id="IPR013094">
    <property type="entry name" value="AB_hydrolase_3"/>
</dbReference>
<feature type="compositionally biased region" description="Pro residues" evidence="2">
    <location>
        <begin position="802"/>
        <end position="811"/>
    </location>
</feature>
<evidence type="ECO:0000259" key="3">
    <source>
        <dbReference type="Pfam" id="PF07859"/>
    </source>
</evidence>
<keyword evidence="5" id="KW-1185">Reference proteome</keyword>
<feature type="region of interest" description="Disordered" evidence="2">
    <location>
        <begin position="150"/>
        <end position="410"/>
    </location>
</feature>
<dbReference type="EMBL" id="JAULSU010000004">
    <property type="protein sequence ID" value="KAK0620094.1"/>
    <property type="molecule type" value="Genomic_DNA"/>
</dbReference>
<evidence type="ECO:0000313" key="5">
    <source>
        <dbReference type="Proteomes" id="UP001175000"/>
    </source>
</evidence>
<dbReference type="InterPro" id="IPR050300">
    <property type="entry name" value="GDXG_lipolytic_enzyme"/>
</dbReference>
<feature type="compositionally biased region" description="Polar residues" evidence="2">
    <location>
        <begin position="14"/>
        <end position="23"/>
    </location>
</feature>
<protein>
    <recommendedName>
        <fullName evidence="3">Alpha/beta hydrolase fold-3 domain-containing protein</fullName>
    </recommendedName>
</protein>
<dbReference type="SUPFAM" id="SSF53474">
    <property type="entry name" value="alpha/beta-Hydrolases"/>
    <property type="match status" value="1"/>
</dbReference>
<feature type="compositionally biased region" description="Basic and acidic residues" evidence="2">
    <location>
        <begin position="164"/>
        <end position="186"/>
    </location>
</feature>
<comment type="caution">
    <text evidence="4">The sequence shown here is derived from an EMBL/GenBank/DDBJ whole genome shotgun (WGS) entry which is preliminary data.</text>
</comment>
<gene>
    <name evidence="4" type="ORF">B0T14DRAFT_566875</name>
</gene>
<feature type="compositionally biased region" description="Basic residues" evidence="2">
    <location>
        <begin position="585"/>
        <end position="595"/>
    </location>
</feature>
<dbReference type="PANTHER" id="PTHR48081:SF8">
    <property type="entry name" value="ALPHA_BETA HYDROLASE FOLD-3 DOMAIN-CONTAINING PROTEIN-RELATED"/>
    <property type="match status" value="1"/>
</dbReference>
<dbReference type="InterPro" id="IPR029058">
    <property type="entry name" value="AB_hydrolase_fold"/>
</dbReference>